<dbReference type="InterPro" id="IPR049790">
    <property type="entry name" value="Rv3655c/TadE"/>
</dbReference>
<accession>A0ABW1JCI4</accession>
<dbReference type="NCBIfam" id="TIGR03816">
    <property type="entry name" value="tadE_like_DECH"/>
    <property type="match status" value="1"/>
</dbReference>
<name>A0ABW1JCI4_9ACTN</name>
<dbReference type="InterPro" id="IPR012495">
    <property type="entry name" value="TadE-like_dom"/>
</dbReference>
<dbReference type="EMBL" id="JBHSRD010000003">
    <property type="protein sequence ID" value="MFC6007037.1"/>
    <property type="molecule type" value="Genomic_DNA"/>
</dbReference>
<dbReference type="InterPro" id="IPR021202">
    <property type="entry name" value="Rv3654c-like"/>
</dbReference>
<proteinExistence type="predicted"/>
<feature type="domain" description="Putative Flp pilus-assembly TadG-like N-terminal" evidence="3">
    <location>
        <begin position="124"/>
        <end position="171"/>
    </location>
</feature>
<dbReference type="InterPro" id="IPR028087">
    <property type="entry name" value="Tad_N"/>
</dbReference>
<feature type="transmembrane region" description="Helical" evidence="1">
    <location>
        <begin position="128"/>
        <end position="153"/>
    </location>
</feature>
<keyword evidence="1" id="KW-0472">Membrane</keyword>
<dbReference type="NCBIfam" id="NF041390">
    <property type="entry name" value="TadE_Rv3655c"/>
    <property type="match status" value="1"/>
</dbReference>
<keyword evidence="1" id="KW-0812">Transmembrane</keyword>
<evidence type="ECO:0000313" key="5">
    <source>
        <dbReference type="Proteomes" id="UP001596189"/>
    </source>
</evidence>
<keyword evidence="1" id="KW-1133">Transmembrane helix</keyword>
<dbReference type="RefSeq" id="WP_345715845.1">
    <property type="nucleotide sequence ID" value="NZ_BAABFP010000004.1"/>
</dbReference>
<dbReference type="Pfam" id="PF13400">
    <property type="entry name" value="Tad"/>
    <property type="match status" value="1"/>
</dbReference>
<feature type="transmembrane region" description="Helical" evidence="1">
    <location>
        <begin position="20"/>
        <end position="42"/>
    </location>
</feature>
<comment type="caution">
    <text evidence="4">The sequence shown here is derived from an EMBL/GenBank/DDBJ whole genome shotgun (WGS) entry which is preliminary data.</text>
</comment>
<reference evidence="5" key="1">
    <citation type="journal article" date="2019" name="Int. J. Syst. Evol. Microbiol.">
        <title>The Global Catalogue of Microorganisms (GCM) 10K type strain sequencing project: providing services to taxonomists for standard genome sequencing and annotation.</title>
        <authorList>
            <consortium name="The Broad Institute Genomics Platform"/>
            <consortium name="The Broad Institute Genome Sequencing Center for Infectious Disease"/>
            <person name="Wu L."/>
            <person name="Ma J."/>
        </authorList>
    </citation>
    <scope>NUCLEOTIDE SEQUENCE [LARGE SCALE GENOMIC DNA]</scope>
    <source>
        <strain evidence="5">KACC 14249</strain>
    </source>
</reference>
<gene>
    <name evidence="4" type="ORF">ACFQDO_07830</name>
</gene>
<evidence type="ECO:0000256" key="1">
    <source>
        <dbReference type="SAM" id="Phobius"/>
    </source>
</evidence>
<dbReference type="Pfam" id="PF07811">
    <property type="entry name" value="TadE"/>
    <property type="match status" value="1"/>
</dbReference>
<dbReference type="Proteomes" id="UP001596189">
    <property type="component" value="Unassembled WGS sequence"/>
</dbReference>
<evidence type="ECO:0000259" key="3">
    <source>
        <dbReference type="Pfam" id="PF13400"/>
    </source>
</evidence>
<protein>
    <submittedName>
        <fullName evidence="4">Rv3654c family TadE-like protein</fullName>
    </submittedName>
</protein>
<keyword evidence="5" id="KW-1185">Reference proteome</keyword>
<evidence type="ECO:0000313" key="4">
    <source>
        <dbReference type="EMBL" id="MFC6007037.1"/>
    </source>
</evidence>
<evidence type="ECO:0000259" key="2">
    <source>
        <dbReference type="Pfam" id="PF07811"/>
    </source>
</evidence>
<sequence>MAETGRSPSADDQGSATAELAVALPAVVLGLAAVLGVGHVALAQLACVDAARAGARLAARGETDARVLAAARETSASPSSRVTLTRGRLVTVVVRRPVHLLGIGPTVMTQARARAEPEQPADGGSATVLVLATVLVAVVLALLVGGVAVAVLARHRAVVAADLAALAGAAAARSSGAPCERARSVAGANGAALQRCAVTGQVVQVRVAVRPPGPVGRLGLASASAAAGPSGQASR</sequence>
<organism evidence="4 5">
    <name type="scientific">Angustibacter luteus</name>
    <dbReference type="NCBI Taxonomy" id="658456"/>
    <lineage>
        <taxon>Bacteria</taxon>
        <taxon>Bacillati</taxon>
        <taxon>Actinomycetota</taxon>
        <taxon>Actinomycetes</taxon>
        <taxon>Kineosporiales</taxon>
        <taxon>Kineosporiaceae</taxon>
    </lineage>
</organism>
<feature type="domain" description="TadE-like" evidence="2">
    <location>
        <begin position="14"/>
        <end position="56"/>
    </location>
</feature>